<dbReference type="AlphaFoldDB" id="A0A0F8XMD2"/>
<reference evidence="1" key="1">
    <citation type="journal article" date="2015" name="Nature">
        <title>Complex archaea that bridge the gap between prokaryotes and eukaryotes.</title>
        <authorList>
            <person name="Spang A."/>
            <person name="Saw J.H."/>
            <person name="Jorgensen S.L."/>
            <person name="Zaremba-Niedzwiedzka K."/>
            <person name="Martijn J."/>
            <person name="Lind A.E."/>
            <person name="van Eijk R."/>
            <person name="Schleper C."/>
            <person name="Guy L."/>
            <person name="Ettema T.J."/>
        </authorList>
    </citation>
    <scope>NUCLEOTIDE SEQUENCE</scope>
</reference>
<proteinExistence type="predicted"/>
<dbReference type="EMBL" id="LAZR01058321">
    <property type="protein sequence ID" value="KKK70138.1"/>
    <property type="molecule type" value="Genomic_DNA"/>
</dbReference>
<organism evidence="1">
    <name type="scientific">marine sediment metagenome</name>
    <dbReference type="NCBI Taxonomy" id="412755"/>
    <lineage>
        <taxon>unclassified sequences</taxon>
        <taxon>metagenomes</taxon>
        <taxon>ecological metagenomes</taxon>
    </lineage>
</organism>
<gene>
    <name evidence="1" type="ORF">LCGC14_2926990</name>
</gene>
<evidence type="ECO:0000313" key="1">
    <source>
        <dbReference type="EMBL" id="KKK70138.1"/>
    </source>
</evidence>
<protein>
    <submittedName>
        <fullName evidence="1">Uncharacterized protein</fullName>
    </submittedName>
</protein>
<comment type="caution">
    <text evidence="1">The sequence shown here is derived from an EMBL/GenBank/DDBJ whole genome shotgun (WGS) entry which is preliminary data.</text>
</comment>
<sequence>MASRLYQRGFKLVMDGDLDIVAVTMNVIFTRTSAHTFSQTHDFFDDLVSPVGESSGTNYTDGGQLLSDAVDTASAYDAADTVMTAVASGAALDSLHIYRELTSNALSPLLVYVDGFSIVPNGGDITIQWAATPNFIFKLAQD</sequence>
<name>A0A0F8XMD2_9ZZZZ</name>
<accession>A0A0F8XMD2</accession>